<reference evidence="1" key="1">
    <citation type="submission" date="2024-07" db="EMBL/GenBank/DDBJ databases">
        <authorList>
            <person name="Kim Y.J."/>
            <person name="Jeong J.Y."/>
        </authorList>
    </citation>
    <scope>NUCLEOTIDE SEQUENCE</scope>
    <source>
        <strain evidence="1">GIHE-MW2</strain>
    </source>
</reference>
<evidence type="ECO:0000313" key="1">
    <source>
        <dbReference type="EMBL" id="XCM39668.1"/>
    </source>
</evidence>
<proteinExistence type="predicted"/>
<gene>
    <name evidence="1" type="ORF">ABWT76_002614</name>
</gene>
<name>A0AAU8JLL9_9CYAN</name>
<protein>
    <submittedName>
        <fullName evidence="1">Uncharacterized protein</fullName>
    </submittedName>
</protein>
<organism evidence="1">
    <name type="scientific">Planktothricoides raciborskii GIHE-MW2</name>
    <dbReference type="NCBI Taxonomy" id="2792601"/>
    <lineage>
        <taxon>Bacteria</taxon>
        <taxon>Bacillati</taxon>
        <taxon>Cyanobacteriota</taxon>
        <taxon>Cyanophyceae</taxon>
        <taxon>Oscillatoriophycideae</taxon>
        <taxon>Oscillatoriales</taxon>
        <taxon>Oscillatoriaceae</taxon>
        <taxon>Planktothricoides</taxon>
    </lineage>
</organism>
<accession>A0AAU8JLL9</accession>
<dbReference type="AlphaFoldDB" id="A0AAU8JLL9"/>
<sequence>MNTCPCCSTPLLRHARHNGVYLFCTHCWQEMPDLDSIVQDRHQRVQRLERLVSISSVSVLNKSVVNKKDTMTHHSHTLMNVV</sequence>
<dbReference type="EMBL" id="CP159837">
    <property type="protein sequence ID" value="XCM39668.1"/>
    <property type="molecule type" value="Genomic_DNA"/>
</dbReference>
<dbReference type="RefSeq" id="WP_072160813.1">
    <property type="nucleotide sequence ID" value="NZ_CP159837.1"/>
</dbReference>